<dbReference type="PANTHER" id="PTHR38075">
    <property type="entry name" value="DUF4139 DOMAIN-CONTAINING PROTEIN"/>
    <property type="match status" value="1"/>
</dbReference>
<evidence type="ECO:0000313" key="3">
    <source>
        <dbReference type="EMBL" id="AGS53170.1"/>
    </source>
</evidence>
<evidence type="ECO:0008006" key="4">
    <source>
        <dbReference type="Google" id="ProtNLM"/>
    </source>
</evidence>
<protein>
    <recommendedName>
        <fullName evidence="4">DUF4139 domain-containing protein</fullName>
    </recommendedName>
</protein>
<keyword evidence="1" id="KW-0175">Coiled coil</keyword>
<sequence>MIKKIAVLLLCVIPCGLWAQSTETDIPLKRVVILTSGLAFYEHSGTLNGNVSINFPFRLEAVNDALKTLVVNDPSTANPSVSYQSEQTLYQTLRSLKIDLSDQPSLAVILSRLRGAEVEISSPTQFTGRIVSIEYRSMASSGFNETIEPWLLLSTSQGIRPFSIKEISSIKFSDPAIEQDLSRALDLIAASRNSSSRSLVVNLPGNNSRDVKISYVIPSPVWKVSYRLDLGSARQAPTERPLIQGWAIVDNDSDSDWVNVELSLIAGRPSSFIQNLYPPYYVWRPVLPLAIAGTAEAVTYDKAASADTTLSRAPEAGTALRARSSNDMAAEQSYLQESVEAMILREQLQTASGRDVGGQFEFTIKNPVSLDRQMSAMFPLVESAITANKLIIYSGSGKHPRLGAELTNNTGMKLPAGPITVYDAGVYAGDALIEFWNENEKRLISYGEDLSVTASTGDTSTRAVSTVTVSGGIMTINRNLTFIKTYTFINSGSSAKQMIVEHTKTAQTDLVSPTAFEQTATAYRFNVSLPANNQTTLTVSEQRPISERITLLSQRPETFLSYSTNQEIPANVRQALQRAVELKQAADAATAAAKDIETQRSRLISDQDRIRRNIEAAGSQTQQGQDYLRRLSSLDSEIDTITASLEKANTDAKTAQQAYESYLSGLNL</sequence>
<feature type="coiled-coil region" evidence="1">
    <location>
        <begin position="572"/>
        <end position="599"/>
    </location>
</feature>
<accession>A0A806KJL3</accession>
<dbReference type="AlphaFoldDB" id="A0A806KJL3"/>
<organism evidence="3">
    <name type="scientific">uncultured bacterium contig00060</name>
    <dbReference type="NCBI Taxonomy" id="1181543"/>
    <lineage>
        <taxon>Bacteria</taxon>
        <taxon>environmental samples</taxon>
    </lineage>
</organism>
<reference evidence="3" key="1">
    <citation type="submission" date="2012-03" db="EMBL/GenBank/DDBJ databases">
        <title>Functional metagenomics reveals considerable lignocellulase gene clusters in the gut microbiome of a wood-feeding higher termite.</title>
        <authorList>
            <person name="Liu N."/>
        </authorList>
    </citation>
    <scope>NUCLEOTIDE SEQUENCE</scope>
</reference>
<evidence type="ECO:0000256" key="1">
    <source>
        <dbReference type="SAM" id="Coils"/>
    </source>
</evidence>
<feature type="chain" id="PRO_5032857395" description="DUF4139 domain-containing protein" evidence="2">
    <location>
        <begin position="20"/>
        <end position="668"/>
    </location>
</feature>
<evidence type="ECO:0000256" key="2">
    <source>
        <dbReference type="SAM" id="SignalP"/>
    </source>
</evidence>
<dbReference type="PANTHER" id="PTHR38075:SF1">
    <property type="entry name" value="DUF4139 DOMAIN-CONTAINING PROTEIN"/>
    <property type="match status" value="1"/>
</dbReference>
<name>A0A806KJL3_9BACT</name>
<dbReference type="EMBL" id="JQ844223">
    <property type="protein sequence ID" value="AGS53170.1"/>
    <property type="molecule type" value="Genomic_DNA"/>
</dbReference>
<proteinExistence type="predicted"/>
<feature type="signal peptide" evidence="2">
    <location>
        <begin position="1"/>
        <end position="19"/>
    </location>
</feature>
<keyword evidence="2" id="KW-0732">Signal</keyword>